<evidence type="ECO:0000256" key="3">
    <source>
        <dbReference type="ARBA" id="ARBA00022833"/>
    </source>
</evidence>
<proteinExistence type="predicted"/>
<reference evidence="8" key="2">
    <citation type="submission" date="2025-04" db="UniProtKB">
        <authorList>
            <consortium name="RefSeq"/>
        </authorList>
    </citation>
    <scope>IDENTIFICATION</scope>
    <source>
        <strain evidence="8">Aabys</strain>
    </source>
</reference>
<dbReference type="VEuPathDB" id="VectorBase:MDOA012488"/>
<dbReference type="InterPro" id="IPR001841">
    <property type="entry name" value="Znf_RING"/>
</dbReference>
<dbReference type="EnsemblMetazoa" id="MDOA012488-RA">
    <property type="protein sequence ID" value="MDOA012488-PA"/>
    <property type="gene ID" value="MDOA012488"/>
</dbReference>
<dbReference type="Pfam" id="PF13639">
    <property type="entry name" value="zf-RING_2"/>
    <property type="match status" value="1"/>
</dbReference>
<dbReference type="KEGG" id="mde:101889755"/>
<organism evidence="6">
    <name type="scientific">Musca domestica</name>
    <name type="common">House fly</name>
    <dbReference type="NCBI Taxonomy" id="7370"/>
    <lineage>
        <taxon>Eukaryota</taxon>
        <taxon>Metazoa</taxon>
        <taxon>Ecdysozoa</taxon>
        <taxon>Arthropoda</taxon>
        <taxon>Hexapoda</taxon>
        <taxon>Insecta</taxon>
        <taxon>Pterygota</taxon>
        <taxon>Neoptera</taxon>
        <taxon>Endopterygota</taxon>
        <taxon>Diptera</taxon>
        <taxon>Brachycera</taxon>
        <taxon>Muscomorpha</taxon>
        <taxon>Muscoidea</taxon>
        <taxon>Muscidae</taxon>
        <taxon>Musca</taxon>
    </lineage>
</organism>
<dbReference type="InterPro" id="IPR013083">
    <property type="entry name" value="Znf_RING/FYVE/PHD"/>
</dbReference>
<feature type="domain" description="RING-type" evidence="5">
    <location>
        <begin position="79"/>
        <end position="119"/>
    </location>
</feature>
<evidence type="ECO:0000256" key="2">
    <source>
        <dbReference type="ARBA" id="ARBA00022771"/>
    </source>
</evidence>
<keyword evidence="3" id="KW-0862">Zinc</keyword>
<dbReference type="SUPFAM" id="SSF57850">
    <property type="entry name" value="RING/U-box"/>
    <property type="match status" value="1"/>
</dbReference>
<protein>
    <submittedName>
        <fullName evidence="8">Ligand of Numb protein X 2</fullName>
    </submittedName>
</protein>
<evidence type="ECO:0000313" key="8">
    <source>
        <dbReference type="RefSeq" id="XP_005184960.1"/>
    </source>
</evidence>
<dbReference type="eggNOG" id="KOG0320">
    <property type="taxonomic scope" value="Eukaryota"/>
</dbReference>
<keyword evidence="1" id="KW-0479">Metal-binding</keyword>
<gene>
    <name evidence="6" type="primary">101889755</name>
    <name evidence="8" type="synonym">LOC101889755</name>
</gene>
<dbReference type="GO" id="GO:0140082">
    <property type="term" value="F:SUMO-ubiquitin ligase activity"/>
    <property type="evidence" value="ECO:0007669"/>
    <property type="project" value="TreeGrafter"/>
</dbReference>
<dbReference type="PANTHER" id="PTHR47094:SF1">
    <property type="entry name" value="RING-TYPE E3 UBIQUITIN TRANSFERASE"/>
    <property type="match status" value="1"/>
</dbReference>
<dbReference type="GeneID" id="101889755"/>
<dbReference type="PROSITE" id="PS50089">
    <property type="entry name" value="ZF_RING_2"/>
    <property type="match status" value="1"/>
</dbReference>
<evidence type="ECO:0000256" key="4">
    <source>
        <dbReference type="PROSITE-ProRule" id="PRU00175"/>
    </source>
</evidence>
<dbReference type="STRING" id="7370.A0A1I8N7W8"/>
<dbReference type="SMART" id="SM00184">
    <property type="entry name" value="RING"/>
    <property type="match status" value="1"/>
</dbReference>
<reference evidence="6" key="1">
    <citation type="submission" date="2020-05" db="UniProtKB">
        <authorList>
            <consortium name="EnsemblMetazoa"/>
        </authorList>
    </citation>
    <scope>IDENTIFICATION</scope>
    <source>
        <strain evidence="6">Aabys</strain>
    </source>
</reference>
<accession>A0A1I8N7W8</accession>
<dbReference type="GO" id="GO:0008270">
    <property type="term" value="F:zinc ion binding"/>
    <property type="evidence" value="ECO:0007669"/>
    <property type="project" value="UniProtKB-KW"/>
</dbReference>
<dbReference type="PANTHER" id="PTHR47094">
    <property type="entry name" value="ELFLESS, ISOFORM B"/>
    <property type="match status" value="1"/>
</dbReference>
<dbReference type="RefSeq" id="XP_005184960.1">
    <property type="nucleotide sequence ID" value="XM_005184903.2"/>
</dbReference>
<dbReference type="Proteomes" id="UP001652621">
    <property type="component" value="Unplaced"/>
</dbReference>
<sequence length="132" mass="15028">MNNQKSPHRLPNIIDLTNSVETPTTSPVNKNKNEADDDVILVSTTLPAPQPIKFCKSPFGKERRKSYRHPSGPYITLTCPICLESCIKQQPTSTRCGHIFCEKCIKHFIHVDSKCPICKMKINNLDLFRIYV</sequence>
<dbReference type="InterPro" id="IPR049627">
    <property type="entry name" value="SLX8"/>
</dbReference>
<dbReference type="GO" id="GO:0033768">
    <property type="term" value="C:SUMO-targeted ubiquitin ligase complex"/>
    <property type="evidence" value="ECO:0007669"/>
    <property type="project" value="TreeGrafter"/>
</dbReference>
<keyword evidence="7" id="KW-1185">Reference proteome</keyword>
<dbReference type="InterPro" id="IPR017907">
    <property type="entry name" value="Znf_RING_CS"/>
</dbReference>
<name>A0A1I8N7W8_MUSDO</name>
<keyword evidence="2 4" id="KW-0863">Zinc-finger</keyword>
<evidence type="ECO:0000313" key="6">
    <source>
        <dbReference type="EnsemblMetazoa" id="MDOA012488-PA"/>
    </source>
</evidence>
<dbReference type="GO" id="GO:0006511">
    <property type="term" value="P:ubiquitin-dependent protein catabolic process"/>
    <property type="evidence" value="ECO:0007669"/>
    <property type="project" value="TreeGrafter"/>
</dbReference>
<dbReference type="PROSITE" id="PS00518">
    <property type="entry name" value="ZF_RING_1"/>
    <property type="match status" value="1"/>
</dbReference>
<dbReference type="Gene3D" id="3.30.40.10">
    <property type="entry name" value="Zinc/RING finger domain, C3HC4 (zinc finger)"/>
    <property type="match status" value="1"/>
</dbReference>
<dbReference type="VEuPathDB" id="VectorBase:MDOMA2_020030"/>
<dbReference type="OrthoDB" id="6105938at2759"/>
<evidence type="ECO:0000313" key="7">
    <source>
        <dbReference type="Proteomes" id="UP001652621"/>
    </source>
</evidence>
<dbReference type="GO" id="GO:0032183">
    <property type="term" value="F:SUMO binding"/>
    <property type="evidence" value="ECO:0007669"/>
    <property type="project" value="TreeGrafter"/>
</dbReference>
<evidence type="ECO:0000259" key="5">
    <source>
        <dbReference type="PROSITE" id="PS50089"/>
    </source>
</evidence>
<evidence type="ECO:0000256" key="1">
    <source>
        <dbReference type="ARBA" id="ARBA00022723"/>
    </source>
</evidence>
<dbReference type="AlphaFoldDB" id="A0A1I8N7W8"/>
<dbReference type="GO" id="GO:0061630">
    <property type="term" value="F:ubiquitin protein ligase activity"/>
    <property type="evidence" value="ECO:0007669"/>
    <property type="project" value="InterPro"/>
</dbReference>